<dbReference type="PANTHER" id="PTHR33055">
    <property type="entry name" value="TRANSPOSASE FOR INSERTION SEQUENCE ELEMENT IS1111A"/>
    <property type="match status" value="1"/>
</dbReference>
<dbReference type="EMBL" id="CP040749">
    <property type="protein sequence ID" value="QCX39413.1"/>
    <property type="molecule type" value="Genomic_DNA"/>
</dbReference>
<evidence type="ECO:0000313" key="11">
    <source>
        <dbReference type="EMBL" id="QCX39897.1"/>
    </source>
</evidence>
<dbReference type="KEGG" id="fbe:FF125_06920"/>
<evidence type="ECO:0000313" key="10">
    <source>
        <dbReference type="EMBL" id="QCX39890.1"/>
    </source>
</evidence>
<protein>
    <submittedName>
        <fullName evidence="3">IS110 family transposase</fullName>
    </submittedName>
</protein>
<dbReference type="KEGG" id="fbe:FF125_16165"/>
<dbReference type="EMBL" id="CP040749">
    <property type="protein sequence ID" value="QCX39883.1"/>
    <property type="molecule type" value="Genomic_DNA"/>
</dbReference>
<dbReference type="KEGG" id="fbe:FF125_11685"/>
<dbReference type="KEGG" id="fbe:FF125_06235"/>
<feature type="domain" description="Transposase IS116/IS110/IS902 C-terminal" evidence="2">
    <location>
        <begin position="229"/>
        <end position="313"/>
    </location>
</feature>
<proteinExistence type="predicted"/>
<dbReference type="NCBIfam" id="NF033542">
    <property type="entry name" value="transpos_IS110"/>
    <property type="match status" value="1"/>
</dbReference>
<evidence type="ECO:0000313" key="6">
    <source>
        <dbReference type="EMBL" id="QCX38174.1"/>
    </source>
</evidence>
<dbReference type="EMBL" id="CP040749">
    <property type="protein sequence ID" value="QCX37336.1"/>
    <property type="molecule type" value="Genomic_DNA"/>
</dbReference>
<dbReference type="GO" id="GO:0003677">
    <property type="term" value="F:DNA binding"/>
    <property type="evidence" value="ECO:0007669"/>
    <property type="project" value="InterPro"/>
</dbReference>
<feature type="domain" description="Transposase IS110-like N-terminal" evidence="1">
    <location>
        <begin position="13"/>
        <end position="156"/>
    </location>
</feature>
<dbReference type="Pfam" id="PF02371">
    <property type="entry name" value="Transposase_20"/>
    <property type="match status" value="1"/>
</dbReference>
<accession>A0A5B7TQU5</accession>
<dbReference type="GO" id="GO:0004803">
    <property type="term" value="F:transposase activity"/>
    <property type="evidence" value="ECO:0007669"/>
    <property type="project" value="InterPro"/>
</dbReference>
<dbReference type="InterPro" id="IPR002525">
    <property type="entry name" value="Transp_IS110-like_N"/>
</dbReference>
<dbReference type="KEGG" id="fbe:FF125_16130"/>
<evidence type="ECO:0000259" key="2">
    <source>
        <dbReference type="Pfam" id="PF02371"/>
    </source>
</evidence>
<evidence type="ECO:0000313" key="12">
    <source>
        <dbReference type="Proteomes" id="UP000306229"/>
    </source>
</evidence>
<dbReference type="OrthoDB" id="964423at2"/>
<dbReference type="Pfam" id="PF01548">
    <property type="entry name" value="DEDD_Tnp_IS110"/>
    <property type="match status" value="1"/>
</dbReference>
<dbReference type="AlphaFoldDB" id="A0A5B7TQU5"/>
<dbReference type="PANTHER" id="PTHR33055:SF3">
    <property type="entry name" value="PUTATIVE TRANSPOSASE FOR IS117-RELATED"/>
    <property type="match status" value="1"/>
</dbReference>
<evidence type="ECO:0000313" key="8">
    <source>
        <dbReference type="EMBL" id="QCX39413.1"/>
    </source>
</evidence>
<dbReference type="KEGG" id="fbe:FF125_02205"/>
<evidence type="ECO:0000313" key="4">
    <source>
        <dbReference type="EMBL" id="QCX37336.1"/>
    </source>
</evidence>
<evidence type="ECO:0000259" key="1">
    <source>
        <dbReference type="Pfam" id="PF01548"/>
    </source>
</evidence>
<dbReference type="InterPro" id="IPR047650">
    <property type="entry name" value="Transpos_IS110"/>
</dbReference>
<evidence type="ECO:0000313" key="5">
    <source>
        <dbReference type="EMBL" id="QCX38045.1"/>
    </source>
</evidence>
<dbReference type="EMBL" id="CP040749">
    <property type="protein sequence ID" value="QCX39062.1"/>
    <property type="molecule type" value="Genomic_DNA"/>
</dbReference>
<sequence length="351" mass="41256">MKTKDTTRSKLFIGIDVHKRSWKIRTATDLFDGSSLTIPPDAFSLKKYVDRHFKGYTVYCCYESGCCGFSHYRHFISFGWHAKVVNPADVHRPAKAQFQKTDKIDARMLCKELKDGRLKGIHVPSIEREQLRCLFRRRNELVKEHRKIKTQIKMQLLYLGIEIPKPFDNSHWSHNFRDWLRNLTFEYPTMDYCFETRLITYEYIDKQKRDVSTKLRAYCRKHYKKDYYLLRSVPGVGGIVACGLLCELGDLRRFKNFKQLASYVGLVPWVHQSGDNLKTSGLTPRANRLMRSYLVEATWQALRFDPVMQAYYRSHSGKDVKRILVKVARKLLSRIHAVIRTEIPYEVGVVS</sequence>
<dbReference type="EMBL" id="CP040749">
    <property type="protein sequence ID" value="QCX38045.1"/>
    <property type="molecule type" value="Genomic_DNA"/>
</dbReference>
<dbReference type="InterPro" id="IPR003346">
    <property type="entry name" value="Transposase_20"/>
</dbReference>
<evidence type="ECO:0000313" key="3">
    <source>
        <dbReference type="EMBL" id="QCX37307.1"/>
    </source>
</evidence>
<dbReference type="EMBL" id="CP040749">
    <property type="protein sequence ID" value="QCX39897.1"/>
    <property type="molecule type" value="Genomic_DNA"/>
</dbReference>
<reference evidence="3 12" key="1">
    <citation type="submission" date="2019-05" db="EMBL/GenBank/DDBJ databases">
        <title>Algicella ahnfeltiae gen. nov., sp. nov., a novel marine bacterium of the family Flavobacteriaceae isolated from a red alga.</title>
        <authorList>
            <person name="Nedashkovskaya O.I."/>
            <person name="Kukhlevskiy A.D."/>
            <person name="Kim S.-G."/>
            <person name="Zhukova N.V."/>
            <person name="Mikhailov V.V."/>
        </authorList>
    </citation>
    <scope>NUCLEOTIDE SEQUENCE [LARGE SCALE GENOMIC DNA]</scope>
    <source>
        <strain evidence="3 12">10Alg115</strain>
    </source>
</reference>
<dbReference type="Proteomes" id="UP000306229">
    <property type="component" value="Chromosome"/>
</dbReference>
<dbReference type="RefSeq" id="WP_138948250.1">
    <property type="nucleotide sequence ID" value="NZ_CP040749.1"/>
</dbReference>
<dbReference type="KEGG" id="fbe:FF125_02365"/>
<dbReference type="EMBL" id="CP040749">
    <property type="protein sequence ID" value="QCX39890.1"/>
    <property type="molecule type" value="Genomic_DNA"/>
</dbReference>
<dbReference type="KEGG" id="fbe:FF125_13560"/>
<dbReference type="EMBL" id="CP040749">
    <property type="protein sequence ID" value="QCX37307.1"/>
    <property type="molecule type" value="Genomic_DNA"/>
</dbReference>
<name>A0A5B7TQU5_9FLAO</name>
<evidence type="ECO:0000313" key="9">
    <source>
        <dbReference type="EMBL" id="QCX39883.1"/>
    </source>
</evidence>
<keyword evidence="12" id="KW-1185">Reference proteome</keyword>
<dbReference type="EMBL" id="CP040749">
    <property type="protein sequence ID" value="QCX38174.1"/>
    <property type="molecule type" value="Genomic_DNA"/>
</dbReference>
<dbReference type="GO" id="GO:0006313">
    <property type="term" value="P:DNA transposition"/>
    <property type="evidence" value="ECO:0007669"/>
    <property type="project" value="InterPro"/>
</dbReference>
<gene>
    <name evidence="3" type="ORF">FF125_02205</name>
    <name evidence="4" type="ORF">FF125_02365</name>
    <name evidence="5" type="ORF">FF125_06235</name>
    <name evidence="6" type="ORF">FF125_06920</name>
    <name evidence="7" type="ORF">FF125_11685</name>
    <name evidence="8" type="ORF">FF125_13560</name>
    <name evidence="9" type="ORF">FF125_16090</name>
    <name evidence="10" type="ORF">FF125_16130</name>
    <name evidence="11" type="ORF">FF125_16165</name>
</gene>
<organism evidence="3 12">
    <name type="scientific">Aureibaculum algae</name>
    <dbReference type="NCBI Taxonomy" id="2584122"/>
    <lineage>
        <taxon>Bacteria</taxon>
        <taxon>Pseudomonadati</taxon>
        <taxon>Bacteroidota</taxon>
        <taxon>Flavobacteriia</taxon>
        <taxon>Flavobacteriales</taxon>
        <taxon>Flavobacteriaceae</taxon>
        <taxon>Aureibaculum</taxon>
    </lineage>
</organism>
<evidence type="ECO:0000313" key="7">
    <source>
        <dbReference type="EMBL" id="QCX39062.1"/>
    </source>
</evidence>
<dbReference type="KEGG" id="fbe:FF125_16090"/>